<dbReference type="RefSeq" id="WP_104936465.1">
    <property type="nucleotide sequence ID" value="NZ_CP021255.1"/>
</dbReference>
<evidence type="ECO:0000313" key="2">
    <source>
        <dbReference type="Proteomes" id="UP000239867"/>
    </source>
</evidence>
<accession>A0A2L1GNI6</accession>
<sequence>MSLPKKCIVDTNVPKTANLAIQPDPDSDVSDACVQACIEAVKYVIKERGLIIDTGDEIFDEYRQQLSMKGQPGVGNRFMKWVHDNRWSLHDSQRVNITRNDDSYDEFPAHDGLKDFDKSDRKFVAVANAHPEKPPILQATDSKWWGWKDALKDVGITVDFLCKKYVETKYAEKIRS</sequence>
<dbReference type="Proteomes" id="UP000239867">
    <property type="component" value="Chromosome"/>
</dbReference>
<dbReference type="AlphaFoldDB" id="A0A2L1GNI6"/>
<dbReference type="EMBL" id="CP021255">
    <property type="protein sequence ID" value="AVD71194.1"/>
    <property type="molecule type" value="Genomic_DNA"/>
</dbReference>
<reference evidence="1 2" key="1">
    <citation type="journal article" date="2018" name="MBio">
        <title>Insights into the evolution of host association through the isolation and characterization of a novel human periodontal pathobiont, Desulfobulbus oralis.</title>
        <authorList>
            <person name="Cross K.L."/>
            <person name="Chirania P."/>
            <person name="Xiong W."/>
            <person name="Beall C.J."/>
            <person name="Elkins J.G."/>
            <person name="Giannone R.J."/>
            <person name="Griffen A.L."/>
            <person name="Guss A.M."/>
            <person name="Hettich R.L."/>
            <person name="Joshi S.S."/>
            <person name="Mokrzan E.M."/>
            <person name="Martin R.K."/>
            <person name="Zhulin I.B."/>
            <person name="Leys E.J."/>
            <person name="Podar M."/>
        </authorList>
    </citation>
    <scope>NUCLEOTIDE SEQUENCE [LARGE SCALE GENOMIC DNA]</scope>
    <source>
        <strain evidence="1 2">ORNL</strain>
    </source>
</reference>
<organism evidence="1 2">
    <name type="scientific">Desulfobulbus oralis</name>
    <dbReference type="NCBI Taxonomy" id="1986146"/>
    <lineage>
        <taxon>Bacteria</taxon>
        <taxon>Pseudomonadati</taxon>
        <taxon>Thermodesulfobacteriota</taxon>
        <taxon>Desulfobulbia</taxon>
        <taxon>Desulfobulbales</taxon>
        <taxon>Desulfobulbaceae</taxon>
        <taxon>Desulfobulbus</taxon>
    </lineage>
</organism>
<dbReference type="OrthoDB" id="165658at2"/>
<proteinExistence type="predicted"/>
<name>A0A2L1GNI6_9BACT</name>
<keyword evidence="2" id="KW-1185">Reference proteome</keyword>
<protein>
    <submittedName>
        <fullName evidence="1">Uncharacterized protein</fullName>
    </submittedName>
</protein>
<gene>
    <name evidence="1" type="ORF">CAY53_06610</name>
</gene>
<dbReference type="KEGG" id="deo:CAY53_06610"/>
<evidence type="ECO:0000313" key="1">
    <source>
        <dbReference type="EMBL" id="AVD71194.1"/>
    </source>
</evidence>